<comment type="caution">
    <text evidence="2">The sequence shown here is derived from an EMBL/GenBank/DDBJ whole genome shotgun (WGS) entry which is preliminary data.</text>
</comment>
<accession>A0A261Y1N3</accession>
<dbReference type="PROSITE" id="PS52001">
    <property type="entry name" value="AD"/>
    <property type="match status" value="1"/>
</dbReference>
<dbReference type="AlphaFoldDB" id="A0A261Y1N3"/>
<reference evidence="2 3" key="1">
    <citation type="journal article" date="2017" name="Mycologia">
        <title>Bifiguratus adelaidae, gen. et sp. nov., a new member of Mucoromycotina in endophytic and soil-dwelling habitats.</title>
        <authorList>
            <person name="Torres-Cruz T.J."/>
            <person name="Billingsley Tobias T.L."/>
            <person name="Almatruk M."/>
            <person name="Hesse C."/>
            <person name="Kuske C.R."/>
            <person name="Desiro A."/>
            <person name="Benucci G.M."/>
            <person name="Bonito G."/>
            <person name="Stajich J.E."/>
            <person name="Dunlap C."/>
            <person name="Arnold A.E."/>
            <person name="Porras-Alfaro A."/>
        </authorList>
    </citation>
    <scope>NUCLEOTIDE SEQUENCE [LARGE SCALE GENOMIC DNA]</scope>
    <source>
        <strain evidence="2 3">AZ0501</strain>
    </source>
</reference>
<dbReference type="Proteomes" id="UP000242875">
    <property type="component" value="Unassembled WGS sequence"/>
</dbReference>
<evidence type="ECO:0000313" key="2">
    <source>
        <dbReference type="EMBL" id="OZJ04503.1"/>
    </source>
</evidence>
<sequence length="178" mass="19910">MPPWKYDYSATFIRRYIGYPTNVTTTTGDTYTGYLYSVEPTGTVILYRPQQDSAGEGTGQRENLAPATFLVTLQHAVAQFEVNTEGVPMERETLDGALVVKADDYTMESAIVQARKEKLMNAFRIQRVPCSPSQFDPEIILVSGSTEIHPPYLTSNIKCQNDSIRSKVASIMNSVQWD</sequence>
<protein>
    <recommendedName>
        <fullName evidence="1">AD domain-containing protein</fullName>
    </recommendedName>
</protein>
<name>A0A261Y1N3_9FUNG</name>
<keyword evidence="3" id="KW-1185">Reference proteome</keyword>
<gene>
    <name evidence="2" type="ORF">BZG36_02253</name>
</gene>
<dbReference type="InterPro" id="IPR047574">
    <property type="entry name" value="AD"/>
</dbReference>
<evidence type="ECO:0000313" key="3">
    <source>
        <dbReference type="Proteomes" id="UP000242875"/>
    </source>
</evidence>
<organism evidence="2 3">
    <name type="scientific">Bifiguratus adelaidae</name>
    <dbReference type="NCBI Taxonomy" id="1938954"/>
    <lineage>
        <taxon>Eukaryota</taxon>
        <taxon>Fungi</taxon>
        <taxon>Fungi incertae sedis</taxon>
        <taxon>Mucoromycota</taxon>
        <taxon>Mucoromycotina</taxon>
        <taxon>Endogonomycetes</taxon>
        <taxon>Endogonales</taxon>
        <taxon>Endogonales incertae sedis</taxon>
        <taxon>Bifiguratus</taxon>
    </lineage>
</organism>
<evidence type="ECO:0000259" key="1">
    <source>
        <dbReference type="PROSITE" id="PS52001"/>
    </source>
</evidence>
<dbReference type="EMBL" id="MVBO01000038">
    <property type="protein sequence ID" value="OZJ04503.1"/>
    <property type="molecule type" value="Genomic_DNA"/>
</dbReference>
<proteinExistence type="predicted"/>
<feature type="domain" description="AD" evidence="1">
    <location>
        <begin position="92"/>
        <end position="178"/>
    </location>
</feature>